<evidence type="ECO:0000256" key="2">
    <source>
        <dbReference type="SAM" id="Phobius"/>
    </source>
</evidence>
<keyword evidence="2" id="KW-0812">Transmembrane</keyword>
<keyword evidence="2" id="KW-1133">Transmembrane helix</keyword>
<proteinExistence type="predicted"/>
<dbReference type="Gramene" id="OGLUM07G02620.1">
    <property type="protein sequence ID" value="OGLUM07G02620.1"/>
    <property type="gene ID" value="OGLUM07G02620"/>
</dbReference>
<organism evidence="3">
    <name type="scientific">Oryza glumipatula</name>
    <dbReference type="NCBI Taxonomy" id="40148"/>
    <lineage>
        <taxon>Eukaryota</taxon>
        <taxon>Viridiplantae</taxon>
        <taxon>Streptophyta</taxon>
        <taxon>Embryophyta</taxon>
        <taxon>Tracheophyta</taxon>
        <taxon>Spermatophyta</taxon>
        <taxon>Magnoliopsida</taxon>
        <taxon>Liliopsida</taxon>
        <taxon>Poales</taxon>
        <taxon>Poaceae</taxon>
        <taxon>BOP clade</taxon>
        <taxon>Oryzoideae</taxon>
        <taxon>Oryzeae</taxon>
        <taxon>Oryzinae</taxon>
        <taxon>Oryza</taxon>
    </lineage>
</organism>
<evidence type="ECO:0000256" key="1">
    <source>
        <dbReference type="SAM" id="MobiDB-lite"/>
    </source>
</evidence>
<sequence length="392" mass="42718">MAIPRVASALLAGRRRAAADIVFAGVRVHHHQGAARLLQPSNLAAARLWPPPTAFSYGGRVGSLGLGARRGMSGGGGGRSSGGGIPGGDGKRRLEEWTRSVDSQLEEILTELQQLSAAQMNAVKVSTSSFQSLKRSMERTGKATTAVISLSVTASVYLVLFALYCLGVKMGYIVDADEFAKKLAHSVLDDEEFKAKLDQTADRLGAIAVSAPFRKAQEWFFGKDSSPQDDLDLEASDTWEDWAVSFSFFALSLIRGMPVYENELWMRLYQLGVRRNKENEELLNILVAVGLISKKKKGKLIPMPLSKSNTGNALTQDSGRKLFRSSRRSVNGGVPPLPELFQYLPNVLSNAKGMFRVLNFGFFSLNLAVSESGGCQRHKLLVGGLLIRRQML</sequence>
<reference evidence="3" key="1">
    <citation type="submission" date="2015-04" db="UniProtKB">
        <authorList>
            <consortium name="EnsemblPlants"/>
        </authorList>
    </citation>
    <scope>IDENTIFICATION</scope>
</reference>
<dbReference type="EnsemblPlants" id="OGLUM07G02620.1">
    <property type="protein sequence ID" value="OGLUM07G02620.1"/>
    <property type="gene ID" value="OGLUM07G02620"/>
</dbReference>
<evidence type="ECO:0000313" key="3">
    <source>
        <dbReference type="EnsemblPlants" id="OGLUM07G02620.1"/>
    </source>
</evidence>
<evidence type="ECO:0000313" key="4">
    <source>
        <dbReference type="Proteomes" id="UP000026961"/>
    </source>
</evidence>
<name>A0A0E0AFT3_9ORYZ</name>
<keyword evidence="2" id="KW-0472">Membrane</keyword>
<feature type="compositionally biased region" description="Gly residues" evidence="1">
    <location>
        <begin position="72"/>
        <end position="88"/>
    </location>
</feature>
<protein>
    <submittedName>
        <fullName evidence="3">Uncharacterized protein</fullName>
    </submittedName>
</protein>
<accession>A0A0E0AFT3</accession>
<feature type="transmembrane region" description="Helical" evidence="2">
    <location>
        <begin position="143"/>
        <end position="164"/>
    </location>
</feature>
<dbReference type="AlphaFoldDB" id="A0A0E0AFT3"/>
<keyword evidence="4" id="KW-1185">Reference proteome</keyword>
<dbReference type="Proteomes" id="UP000026961">
    <property type="component" value="Chromosome 7"/>
</dbReference>
<reference evidence="3" key="2">
    <citation type="submission" date="2018-05" db="EMBL/GenBank/DDBJ databases">
        <title>OgluRS3 (Oryza glumaepatula Reference Sequence Version 3).</title>
        <authorList>
            <person name="Zhang J."/>
            <person name="Kudrna D."/>
            <person name="Lee S."/>
            <person name="Talag J."/>
            <person name="Welchert J."/>
            <person name="Wing R.A."/>
        </authorList>
    </citation>
    <scope>NUCLEOTIDE SEQUENCE [LARGE SCALE GENOMIC DNA]</scope>
</reference>
<dbReference type="HOGENOM" id="CLU_788400_0_0_1"/>
<feature type="region of interest" description="Disordered" evidence="1">
    <location>
        <begin position="68"/>
        <end position="92"/>
    </location>
</feature>